<comment type="similarity">
    <text evidence="1">Belongs to the arylamine N-acetyltransferase family.</text>
</comment>
<proteinExistence type="inferred from homology"/>
<dbReference type="InterPro" id="IPR038765">
    <property type="entry name" value="Papain-like_cys_pep_sf"/>
</dbReference>
<keyword evidence="3" id="KW-1185">Reference proteome</keyword>
<comment type="caution">
    <text evidence="2">The sequence shown here is derived from an EMBL/GenBank/DDBJ whole genome shotgun (WGS) entry which is preliminary data.</text>
</comment>
<dbReference type="EMBL" id="JBHLZP010000448">
    <property type="protein sequence ID" value="MFB9837982.1"/>
    <property type="molecule type" value="Genomic_DNA"/>
</dbReference>
<dbReference type="InterPro" id="IPR053710">
    <property type="entry name" value="Arylamine_NAT_domain_sf"/>
</dbReference>
<dbReference type="SUPFAM" id="SSF54001">
    <property type="entry name" value="Cysteine proteinases"/>
    <property type="match status" value="1"/>
</dbReference>
<dbReference type="RefSeq" id="WP_378210941.1">
    <property type="nucleotide sequence ID" value="NZ_JBHLZP010000448.1"/>
</dbReference>
<dbReference type="PANTHER" id="PTHR11786">
    <property type="entry name" value="N-HYDROXYARYLAMINE O-ACETYLTRANSFERASE"/>
    <property type="match status" value="1"/>
</dbReference>
<sequence length="135" mass="14581">MGTLRTLMRAHALAIPFENLEIVLGRPVLLGVADLEAKMVRARRGGYCYEHVLLFGAVLERLGFGVTGLSARVRMGTGAVRSATHALLLAEPADDERPWLCDVGFGRGQLAPVPLADGAETTGERWVRDRRSSVG</sequence>
<dbReference type="InterPro" id="IPR001447">
    <property type="entry name" value="Arylamine_N-AcTrfase"/>
</dbReference>
<protein>
    <submittedName>
        <fullName evidence="2">Arylamine N-acetyltransferase</fullName>
    </submittedName>
</protein>
<gene>
    <name evidence="2" type="ORF">ACFFNX_38050</name>
</gene>
<dbReference type="Pfam" id="PF00797">
    <property type="entry name" value="Acetyltransf_2"/>
    <property type="match status" value="1"/>
</dbReference>
<reference evidence="2 3" key="1">
    <citation type="submission" date="2024-09" db="EMBL/GenBank/DDBJ databases">
        <authorList>
            <person name="Sun Q."/>
            <person name="Mori K."/>
        </authorList>
    </citation>
    <scope>NUCLEOTIDE SEQUENCE [LARGE SCALE GENOMIC DNA]</scope>
    <source>
        <strain evidence="2 3">TBRC 0563</strain>
    </source>
</reference>
<dbReference type="Gene3D" id="3.30.2140.20">
    <property type="match status" value="1"/>
</dbReference>
<evidence type="ECO:0000256" key="1">
    <source>
        <dbReference type="ARBA" id="ARBA00006547"/>
    </source>
</evidence>
<dbReference type="PANTHER" id="PTHR11786:SF0">
    <property type="entry name" value="ARYLAMINE N-ACETYLTRANSFERASE 4-RELATED"/>
    <property type="match status" value="1"/>
</dbReference>
<name>A0ABV5YUA1_9ACTN</name>
<organism evidence="2 3">
    <name type="scientific">Actinoallomurus acaciae</name>
    <dbReference type="NCBI Taxonomy" id="502577"/>
    <lineage>
        <taxon>Bacteria</taxon>
        <taxon>Bacillati</taxon>
        <taxon>Actinomycetota</taxon>
        <taxon>Actinomycetes</taxon>
        <taxon>Streptosporangiales</taxon>
        <taxon>Thermomonosporaceae</taxon>
        <taxon>Actinoallomurus</taxon>
    </lineage>
</organism>
<dbReference type="Proteomes" id="UP001589627">
    <property type="component" value="Unassembled WGS sequence"/>
</dbReference>
<evidence type="ECO:0000313" key="2">
    <source>
        <dbReference type="EMBL" id="MFB9837982.1"/>
    </source>
</evidence>
<evidence type="ECO:0000313" key="3">
    <source>
        <dbReference type="Proteomes" id="UP001589627"/>
    </source>
</evidence>
<accession>A0ABV5YUA1</accession>